<dbReference type="PANTHER" id="PTHR43785:SF3">
    <property type="entry name" value="GS CATALYTIC DOMAIN-CONTAINING PROTEIN"/>
    <property type="match status" value="1"/>
</dbReference>
<dbReference type="SUPFAM" id="SSF55931">
    <property type="entry name" value="Glutamine synthetase/guanido kinase"/>
    <property type="match status" value="1"/>
</dbReference>
<dbReference type="GO" id="GO:0006598">
    <property type="term" value="P:polyamine catabolic process"/>
    <property type="evidence" value="ECO:0007669"/>
    <property type="project" value="TreeGrafter"/>
</dbReference>
<dbReference type="PROSITE" id="PS51986">
    <property type="entry name" value="GS_BETA_GRASP"/>
    <property type="match status" value="1"/>
</dbReference>
<evidence type="ECO:0000256" key="6">
    <source>
        <dbReference type="ARBA" id="ARBA00022842"/>
    </source>
</evidence>
<dbReference type="PROSITE" id="PS51987">
    <property type="entry name" value="GS_CATALYTIC"/>
    <property type="match status" value="1"/>
</dbReference>
<dbReference type="EMBL" id="AUVB01000015">
    <property type="protein sequence ID" value="KGE04861.1"/>
    <property type="molecule type" value="Genomic_DNA"/>
</dbReference>
<dbReference type="FunFam" id="3.30.590.10:FF:000005">
    <property type="entry name" value="Probable glutamine synthetase"/>
    <property type="match status" value="1"/>
</dbReference>
<gene>
    <name evidence="11" type="ORF">HRUBRA_00538</name>
</gene>
<evidence type="ECO:0000313" key="11">
    <source>
        <dbReference type="EMBL" id="KGE04861.1"/>
    </source>
</evidence>
<protein>
    <submittedName>
        <fullName evidence="11">Glutamine synthetase family protein</fullName>
    </submittedName>
</protein>
<dbReference type="Gene3D" id="3.30.590.10">
    <property type="entry name" value="Glutamine synthetase/guanido kinase, catalytic domain"/>
    <property type="match status" value="1"/>
</dbReference>
<dbReference type="GO" id="GO:0006542">
    <property type="term" value="P:glutamine biosynthetic process"/>
    <property type="evidence" value="ECO:0007669"/>
    <property type="project" value="InterPro"/>
</dbReference>
<dbReference type="Proteomes" id="UP000029640">
    <property type="component" value="Unassembled WGS sequence"/>
</dbReference>
<dbReference type="InterPro" id="IPR036651">
    <property type="entry name" value="Gln_synt_N_sf"/>
</dbReference>
<dbReference type="PATRIC" id="fig|1265313.6.peg.535"/>
<evidence type="ECO:0000256" key="7">
    <source>
        <dbReference type="PROSITE-ProRule" id="PRU01330"/>
    </source>
</evidence>
<name>A0A095XYM0_9GAMM</name>
<keyword evidence="3" id="KW-0436">Ligase</keyword>
<evidence type="ECO:0000256" key="4">
    <source>
        <dbReference type="ARBA" id="ARBA00022741"/>
    </source>
</evidence>
<comment type="cofactor">
    <cofactor evidence="1">
        <name>Mg(2+)</name>
        <dbReference type="ChEBI" id="CHEBI:18420"/>
    </cofactor>
</comment>
<evidence type="ECO:0000256" key="2">
    <source>
        <dbReference type="ARBA" id="ARBA00009897"/>
    </source>
</evidence>
<dbReference type="eggNOG" id="COG0174">
    <property type="taxonomic scope" value="Bacteria"/>
</dbReference>
<dbReference type="GO" id="GO:0005524">
    <property type="term" value="F:ATP binding"/>
    <property type="evidence" value="ECO:0007669"/>
    <property type="project" value="UniProtKB-KW"/>
</dbReference>
<evidence type="ECO:0000313" key="12">
    <source>
        <dbReference type="Proteomes" id="UP000029640"/>
    </source>
</evidence>
<dbReference type="STRING" id="1265313.HRUBRA_00538"/>
<dbReference type="SUPFAM" id="SSF54368">
    <property type="entry name" value="Glutamine synthetase, N-terminal domain"/>
    <property type="match status" value="1"/>
</dbReference>
<dbReference type="Gene3D" id="3.10.20.70">
    <property type="entry name" value="Glutamine synthetase, N-terminal domain"/>
    <property type="match status" value="1"/>
</dbReference>
<evidence type="ECO:0000256" key="1">
    <source>
        <dbReference type="ARBA" id="ARBA00001946"/>
    </source>
</evidence>
<evidence type="ECO:0000256" key="5">
    <source>
        <dbReference type="ARBA" id="ARBA00022840"/>
    </source>
</evidence>
<dbReference type="InterPro" id="IPR008147">
    <property type="entry name" value="Gln_synt_N"/>
</dbReference>
<comment type="caution">
    <text evidence="11">The sequence shown here is derived from an EMBL/GenBank/DDBJ whole genome shotgun (WGS) entry which is preliminary data.</text>
</comment>
<proteinExistence type="inferred from homology"/>
<keyword evidence="4" id="KW-0547">Nucleotide-binding</keyword>
<evidence type="ECO:0000259" key="9">
    <source>
        <dbReference type="PROSITE" id="PS51986"/>
    </source>
</evidence>
<reference evidence="11 12" key="1">
    <citation type="journal article" date="2014" name="Genome Announc.">
        <title>Genome Sequence of Gammaproteobacterial Pseudohaliea rubra Type Strain DSM 19751, Isolated from Coastal Seawater of the Mediterranean Sea.</title>
        <authorList>
            <person name="Spring S."/>
            <person name="Fiebig A."/>
            <person name="Riedel T."/>
            <person name="Goker M."/>
            <person name="Klenk H.P."/>
        </authorList>
    </citation>
    <scope>NUCLEOTIDE SEQUENCE [LARGE SCALE GENOMIC DNA]</scope>
    <source>
        <strain evidence="11 12">DSM 19751</strain>
    </source>
</reference>
<organism evidence="11 12">
    <name type="scientific">Pseudohaliea rubra DSM 19751</name>
    <dbReference type="NCBI Taxonomy" id="1265313"/>
    <lineage>
        <taxon>Bacteria</taxon>
        <taxon>Pseudomonadati</taxon>
        <taxon>Pseudomonadota</taxon>
        <taxon>Gammaproteobacteria</taxon>
        <taxon>Cellvibrionales</taxon>
        <taxon>Halieaceae</taxon>
        <taxon>Pseudohaliea</taxon>
    </lineage>
</organism>
<feature type="domain" description="GS catalytic" evidence="10">
    <location>
        <begin position="115"/>
        <end position="449"/>
    </location>
</feature>
<accession>A0A095XYM0</accession>
<keyword evidence="6" id="KW-0460">Magnesium</keyword>
<dbReference type="PANTHER" id="PTHR43785">
    <property type="entry name" value="GAMMA-GLUTAMYLPUTRESCINE SYNTHETASE"/>
    <property type="match status" value="1"/>
</dbReference>
<dbReference type="InterPro" id="IPR008146">
    <property type="entry name" value="Gln_synth_cat_dom"/>
</dbReference>
<dbReference type="Pfam" id="PF00120">
    <property type="entry name" value="Gln-synt_C"/>
    <property type="match status" value="1"/>
</dbReference>
<dbReference type="GO" id="GO:0004356">
    <property type="term" value="F:glutamine synthetase activity"/>
    <property type="evidence" value="ECO:0007669"/>
    <property type="project" value="InterPro"/>
</dbReference>
<dbReference type="PROSITE" id="PS00181">
    <property type="entry name" value="GLNA_ATP"/>
    <property type="match status" value="1"/>
</dbReference>
<dbReference type="OrthoDB" id="9789509at2"/>
<evidence type="ECO:0000256" key="3">
    <source>
        <dbReference type="ARBA" id="ARBA00022598"/>
    </source>
</evidence>
<dbReference type="HOGENOM" id="CLU_017290_0_0_6"/>
<evidence type="ECO:0000259" key="10">
    <source>
        <dbReference type="PROSITE" id="PS51987"/>
    </source>
</evidence>
<keyword evidence="5" id="KW-0067">ATP-binding</keyword>
<keyword evidence="12" id="KW-1185">Reference proteome</keyword>
<comment type="similarity">
    <text evidence="2 7 8">Belongs to the glutamine synthetase family.</text>
</comment>
<dbReference type="RefSeq" id="WP_035517161.1">
    <property type="nucleotide sequence ID" value="NZ_KN234775.1"/>
</dbReference>
<sequence length="449" mass="50531">MNDDKQIIRDWLKQHQISEVEVLVPDLTGNARGKFIPAHQFLNDSLPKLPESILVQTVTGEYSDEHWEFVEPTDTDMLLKPDVSTLRVVPWAREPTAQIVHDCYNLKGQLHPLASRTILRKVLAAYQEAGLKPVVAPEVEFYLVARNLDSDYELEPPAGRSGRKETARLSYGIDAVAEFEDFVEDMYEFADAQQLDVDTLIHENGAAQLEINFRHGDPLSLADQVFVFKRTVRETAHKHNMYATFMAKPMRIEPGSALHIHQSVLDAETGRNIFAEDDGAFTPAILSYVAGLQRYTPELISLYAPNVNSYRRLAPDISAPINLNWGFDNRTTAFRVPHSEPDHTRVENRFPGADANPYLAIAASLASGLIGMREGLTPTEPHAGTANEDDVEVARTLEEGLRNLRATPALCDLFGDLFLRAYTAVKLDEFEEFNRVISSWEREHLLLQV</sequence>
<dbReference type="SMART" id="SM01230">
    <property type="entry name" value="Gln-synt_C"/>
    <property type="match status" value="1"/>
</dbReference>
<feature type="domain" description="GS beta-grasp" evidence="9">
    <location>
        <begin position="15"/>
        <end position="108"/>
    </location>
</feature>
<dbReference type="InterPro" id="IPR014746">
    <property type="entry name" value="Gln_synth/guanido_kin_cat_dom"/>
</dbReference>
<evidence type="ECO:0000256" key="8">
    <source>
        <dbReference type="RuleBase" id="RU000384"/>
    </source>
</evidence>
<dbReference type="AlphaFoldDB" id="A0A095XYM0"/>
<dbReference type="InterPro" id="IPR027303">
    <property type="entry name" value="Gln_synth_gly_rich_site"/>
</dbReference>